<feature type="non-terminal residue" evidence="1">
    <location>
        <position position="1"/>
    </location>
</feature>
<dbReference type="EMBL" id="LAZR01034951">
    <property type="protein sequence ID" value="KKL28852.1"/>
    <property type="molecule type" value="Genomic_DNA"/>
</dbReference>
<protein>
    <submittedName>
        <fullName evidence="1">Uncharacterized protein</fullName>
    </submittedName>
</protein>
<reference evidence="1" key="1">
    <citation type="journal article" date="2015" name="Nature">
        <title>Complex archaea that bridge the gap between prokaryotes and eukaryotes.</title>
        <authorList>
            <person name="Spang A."/>
            <person name="Saw J.H."/>
            <person name="Jorgensen S.L."/>
            <person name="Zaremba-Niedzwiedzka K."/>
            <person name="Martijn J."/>
            <person name="Lind A.E."/>
            <person name="van Eijk R."/>
            <person name="Schleper C."/>
            <person name="Guy L."/>
            <person name="Ettema T.J."/>
        </authorList>
    </citation>
    <scope>NUCLEOTIDE SEQUENCE</scope>
</reference>
<organism evidence="1">
    <name type="scientific">marine sediment metagenome</name>
    <dbReference type="NCBI Taxonomy" id="412755"/>
    <lineage>
        <taxon>unclassified sequences</taxon>
        <taxon>metagenomes</taxon>
        <taxon>ecological metagenomes</taxon>
    </lineage>
</organism>
<gene>
    <name evidence="1" type="ORF">LCGC14_2371050</name>
</gene>
<proteinExistence type="predicted"/>
<sequence>SSSAQKDNSENIFNKIGKIFDY</sequence>
<name>A0A0F9CR08_9ZZZZ</name>
<accession>A0A0F9CR08</accession>
<dbReference type="AlphaFoldDB" id="A0A0F9CR08"/>
<evidence type="ECO:0000313" key="1">
    <source>
        <dbReference type="EMBL" id="KKL28852.1"/>
    </source>
</evidence>
<comment type="caution">
    <text evidence="1">The sequence shown here is derived from an EMBL/GenBank/DDBJ whole genome shotgun (WGS) entry which is preliminary data.</text>
</comment>